<evidence type="ECO:0000259" key="1">
    <source>
        <dbReference type="Pfam" id="PF07484"/>
    </source>
</evidence>
<name>A0A255Z6Y2_9PROT</name>
<dbReference type="AlphaFoldDB" id="A0A255Z6Y2"/>
<evidence type="ECO:0000313" key="3">
    <source>
        <dbReference type="Proteomes" id="UP000216998"/>
    </source>
</evidence>
<accession>A0A255Z6Y2</accession>
<sequence length="183" mass="19108">MANSYVGQITLFGGTFAPHNWKFCDGSLLQINQYQPLFALIGTTYGGDGSSTFALPNLRGRIPVGRSNTPPPGMTNNYVMGAPGGVTDVAITLAQYPNHRHTVNVTTALGTSLTPGPSMLPASVPSNFQFYVTPNAGANLTEVSLNPSAITASAGGGGSHTNLMPTINLNYIICVEGIFPSFN</sequence>
<evidence type="ECO:0000313" key="2">
    <source>
        <dbReference type="EMBL" id="OYQ37181.1"/>
    </source>
</evidence>
<dbReference type="Pfam" id="PF07484">
    <property type="entry name" value="Collar"/>
    <property type="match status" value="1"/>
</dbReference>
<proteinExistence type="predicted"/>
<protein>
    <recommendedName>
        <fullName evidence="1">Phage tail collar domain-containing protein</fullName>
    </recommendedName>
</protein>
<organism evidence="2 3">
    <name type="scientific">Niveispirillum lacus</name>
    <dbReference type="NCBI Taxonomy" id="1981099"/>
    <lineage>
        <taxon>Bacteria</taxon>
        <taxon>Pseudomonadati</taxon>
        <taxon>Pseudomonadota</taxon>
        <taxon>Alphaproteobacteria</taxon>
        <taxon>Rhodospirillales</taxon>
        <taxon>Azospirillaceae</taxon>
        <taxon>Niveispirillum</taxon>
    </lineage>
</organism>
<dbReference type="SUPFAM" id="SSF88874">
    <property type="entry name" value="Receptor-binding domain of short tail fibre protein gp12"/>
    <property type="match status" value="1"/>
</dbReference>
<dbReference type="InterPro" id="IPR037053">
    <property type="entry name" value="Phage_tail_collar_dom_sf"/>
</dbReference>
<gene>
    <name evidence="2" type="ORF">CHU95_02205</name>
</gene>
<dbReference type="Gene3D" id="3.90.1340.10">
    <property type="entry name" value="Phage tail collar domain"/>
    <property type="match status" value="1"/>
</dbReference>
<dbReference type="EMBL" id="NOXU01000017">
    <property type="protein sequence ID" value="OYQ37181.1"/>
    <property type="molecule type" value="Genomic_DNA"/>
</dbReference>
<dbReference type="Proteomes" id="UP000216998">
    <property type="component" value="Unassembled WGS sequence"/>
</dbReference>
<dbReference type="OrthoDB" id="9810174at2"/>
<feature type="domain" description="Phage tail collar" evidence="1">
    <location>
        <begin position="7"/>
        <end position="63"/>
    </location>
</feature>
<keyword evidence="3" id="KW-1185">Reference proteome</keyword>
<dbReference type="RefSeq" id="WP_094453294.1">
    <property type="nucleotide sequence ID" value="NZ_NOXU01000017.1"/>
</dbReference>
<comment type="caution">
    <text evidence="2">The sequence shown here is derived from an EMBL/GenBank/DDBJ whole genome shotgun (WGS) entry which is preliminary data.</text>
</comment>
<reference evidence="2 3" key="1">
    <citation type="submission" date="2017-07" db="EMBL/GenBank/DDBJ databases">
        <title>Niveispirillum cyanobacteriorum sp. nov., isolated from cyanobacterial aggregates in a eutrophic lake.</title>
        <authorList>
            <person name="Cai H."/>
        </authorList>
    </citation>
    <scope>NUCLEOTIDE SEQUENCE [LARGE SCALE GENOMIC DNA]</scope>
    <source>
        <strain evidence="3">TH1-14</strain>
    </source>
</reference>
<dbReference type="InterPro" id="IPR011083">
    <property type="entry name" value="Phage_tail_collar_dom"/>
</dbReference>